<evidence type="ECO:0000256" key="6">
    <source>
        <dbReference type="SAM" id="Phobius"/>
    </source>
</evidence>
<evidence type="ECO:0000256" key="3">
    <source>
        <dbReference type="ARBA" id="ARBA00022692"/>
    </source>
</evidence>
<dbReference type="InterPro" id="IPR014227">
    <property type="entry name" value="YtvI-like"/>
</dbReference>
<keyword evidence="5 6" id="KW-0472">Membrane</keyword>
<dbReference type="Pfam" id="PF01594">
    <property type="entry name" value="AI-2E_transport"/>
    <property type="match status" value="1"/>
</dbReference>
<organism evidence="7 8">
    <name type="scientific">Intestinimonas massiliensis</name>
    <name type="common">ex Afouda et al. 2020</name>
    <dbReference type="NCBI Taxonomy" id="1673721"/>
    <lineage>
        <taxon>Bacteria</taxon>
        <taxon>Bacillati</taxon>
        <taxon>Bacillota</taxon>
        <taxon>Clostridia</taxon>
        <taxon>Eubacteriales</taxon>
        <taxon>Intestinimonas</taxon>
    </lineage>
</organism>
<feature type="transmembrane region" description="Helical" evidence="6">
    <location>
        <begin position="247"/>
        <end position="274"/>
    </location>
</feature>
<feature type="transmembrane region" description="Helical" evidence="6">
    <location>
        <begin position="153"/>
        <end position="181"/>
    </location>
</feature>
<dbReference type="InterPro" id="IPR002549">
    <property type="entry name" value="AI-2E-like"/>
</dbReference>
<reference evidence="7" key="1">
    <citation type="submission" date="2022-06" db="EMBL/GenBank/DDBJ databases">
        <title>Isolation of gut microbiota from human fecal samples.</title>
        <authorList>
            <person name="Pamer E.G."/>
            <person name="Barat B."/>
            <person name="Waligurski E."/>
            <person name="Medina S."/>
            <person name="Paddock L."/>
            <person name="Mostad J."/>
        </authorList>
    </citation>
    <scope>NUCLEOTIDE SEQUENCE</scope>
    <source>
        <strain evidence="7">DFI.9.91</strain>
    </source>
</reference>
<dbReference type="AlphaFoldDB" id="A0AAW5JSX1"/>
<feature type="transmembrane region" description="Helical" evidence="6">
    <location>
        <begin position="33"/>
        <end position="51"/>
    </location>
</feature>
<gene>
    <name evidence="7" type="primary">ytvI</name>
    <name evidence="7" type="ORF">NE579_07220</name>
</gene>
<evidence type="ECO:0000256" key="1">
    <source>
        <dbReference type="ARBA" id="ARBA00004141"/>
    </source>
</evidence>
<comment type="caution">
    <text evidence="7">The sequence shown here is derived from an EMBL/GenBank/DDBJ whole genome shotgun (WGS) entry which is preliminary data.</text>
</comment>
<evidence type="ECO:0000313" key="8">
    <source>
        <dbReference type="Proteomes" id="UP001204562"/>
    </source>
</evidence>
<evidence type="ECO:0000256" key="4">
    <source>
        <dbReference type="ARBA" id="ARBA00022989"/>
    </source>
</evidence>
<feature type="transmembrane region" description="Helical" evidence="6">
    <location>
        <begin position="219"/>
        <end position="241"/>
    </location>
</feature>
<comment type="similarity">
    <text evidence="2">Belongs to the autoinducer-2 exporter (AI-2E) (TC 2.A.86) family.</text>
</comment>
<proteinExistence type="inferred from homology"/>
<dbReference type="RefSeq" id="WP_256303751.1">
    <property type="nucleotide sequence ID" value="NZ_JANFYS010000012.1"/>
</dbReference>
<keyword evidence="4 6" id="KW-1133">Transmembrane helix</keyword>
<dbReference type="Proteomes" id="UP001204562">
    <property type="component" value="Unassembled WGS sequence"/>
</dbReference>
<dbReference type="GO" id="GO:0016020">
    <property type="term" value="C:membrane"/>
    <property type="evidence" value="ECO:0007669"/>
    <property type="project" value="UniProtKB-SubCell"/>
</dbReference>
<name>A0AAW5JSX1_9FIRM</name>
<evidence type="ECO:0000313" key="7">
    <source>
        <dbReference type="EMBL" id="MCQ4770255.1"/>
    </source>
</evidence>
<feature type="transmembrane region" description="Helical" evidence="6">
    <location>
        <begin position="321"/>
        <end position="343"/>
    </location>
</feature>
<dbReference type="NCBIfam" id="TIGR02872">
    <property type="entry name" value="spore_ytvI"/>
    <property type="match status" value="1"/>
</dbReference>
<feature type="transmembrane region" description="Helical" evidence="6">
    <location>
        <begin position="281"/>
        <end position="301"/>
    </location>
</feature>
<dbReference type="EMBL" id="JANFYS010000012">
    <property type="protein sequence ID" value="MCQ4770255.1"/>
    <property type="molecule type" value="Genomic_DNA"/>
</dbReference>
<protein>
    <submittedName>
        <fullName evidence="7">Sporulation integral membrane protein YtvI</fullName>
    </submittedName>
</protein>
<feature type="transmembrane region" description="Helical" evidence="6">
    <location>
        <begin position="63"/>
        <end position="86"/>
    </location>
</feature>
<evidence type="ECO:0000256" key="2">
    <source>
        <dbReference type="ARBA" id="ARBA00009773"/>
    </source>
</evidence>
<comment type="subcellular location">
    <subcellularLocation>
        <location evidence="1">Membrane</location>
        <topology evidence="1">Multi-pass membrane protein</topology>
    </subcellularLocation>
</comment>
<keyword evidence="3 6" id="KW-0812">Transmembrane</keyword>
<feature type="transmembrane region" description="Helical" evidence="6">
    <location>
        <begin position="7"/>
        <end position="27"/>
    </location>
</feature>
<sequence>MPENKHLRLLLVLLYIALGALGLWLTARFLVPWLLPFLIAWALAALLEPPVCLCMDGLHLPRWAAAALCTLLLTALILGLLFLGAWRVGYEVAVLLRRLPVLLSGLPALSDWLEKAVYRLVVAAPVSLQDWLRQALEGLVSQGVGLPSQFYDWLLAAVTGAASALPNLALFLFTAVLATYFTSARRPALLVFLRRQVPRPWLARFRGAGRRLKSTLGGWLRAQGLLMLITFGQLAAGLLLLRVDLALLLAAAIALVDALPIFGTGTVLIPWAVLELLAGNLRLALGLLALYLVVWLVRSLLEPRLLGARAGLPPLPALMAMYVGFRAFGVAGMVLAPLVLLLLKELHDAGFLRLWRD</sequence>
<accession>A0AAW5JSX1</accession>
<evidence type="ECO:0000256" key="5">
    <source>
        <dbReference type="ARBA" id="ARBA00023136"/>
    </source>
</evidence>